<proteinExistence type="predicted"/>
<sequence length="245" mass="26822">MPPRARWTTCPSGGLAGFIVRQGAGYPRIVHEVPWHDRAGWKRDRCSSRTSGWMMARRPGAASSCTWTGRRSRASPSFGCGATCPRRSTPGRLPTCTVGAGISRGCSSAWNRSCRASSAAWAIPGRRCWDLPWRCSSAASNRPIANDFPRAGRLPPYHLAVQVRSRYEGMLVALPAEHWPAWADDSASTLAQRLLELARHIKPSQVATSKHGPKVKKTSEWVDGATARAHVSTDRLIKASKSKRP</sequence>
<name>A0A1I1C3S7_9GAMM</name>
<dbReference type="EMBL" id="FOKJ01000092">
    <property type="protein sequence ID" value="SFB57325.1"/>
    <property type="molecule type" value="Genomic_DNA"/>
</dbReference>
<reference evidence="1 2" key="1">
    <citation type="submission" date="2016-10" db="EMBL/GenBank/DDBJ databases">
        <authorList>
            <person name="Varghese N."/>
            <person name="Submissions S."/>
        </authorList>
    </citation>
    <scope>NUCLEOTIDE SEQUENCE [LARGE SCALE GENOMIC DNA]</scope>
    <source>
        <strain evidence="1 2">DSM 282</strain>
    </source>
</reference>
<protein>
    <submittedName>
        <fullName evidence="1">Uncharacterized protein</fullName>
    </submittedName>
</protein>
<evidence type="ECO:0000313" key="1">
    <source>
        <dbReference type="EMBL" id="SFB57325.1"/>
    </source>
</evidence>
<organism evidence="1 2">
    <name type="scientific">Azotobacter beijerinckii</name>
    <dbReference type="NCBI Taxonomy" id="170623"/>
    <lineage>
        <taxon>Bacteria</taxon>
        <taxon>Pseudomonadati</taxon>
        <taxon>Pseudomonadota</taxon>
        <taxon>Gammaproteobacteria</taxon>
        <taxon>Pseudomonadales</taxon>
        <taxon>Pseudomonadaceae</taxon>
        <taxon>Azotobacter</taxon>
    </lineage>
</organism>
<dbReference type="Proteomes" id="UP000198861">
    <property type="component" value="Unassembled WGS sequence"/>
</dbReference>
<gene>
    <name evidence="1" type="ORF">SAMN04244571_03925</name>
</gene>
<comment type="caution">
    <text evidence="1">The sequence shown here is derived from an EMBL/GenBank/DDBJ whole genome shotgun (WGS) entry which is preliminary data.</text>
</comment>
<accession>A0A1I1C3S7</accession>
<keyword evidence="2" id="KW-1185">Reference proteome</keyword>
<evidence type="ECO:0000313" key="2">
    <source>
        <dbReference type="Proteomes" id="UP000198861"/>
    </source>
</evidence>